<accession>A0A9P4JI27</accession>
<dbReference type="EMBL" id="ML994146">
    <property type="protein sequence ID" value="KAF2198416.1"/>
    <property type="molecule type" value="Genomic_DNA"/>
</dbReference>
<dbReference type="PANTHER" id="PTHR21054">
    <property type="entry name" value="ZINC METALLOPROTEINASE-RELATED"/>
    <property type="match status" value="1"/>
</dbReference>
<dbReference type="Pfam" id="PF12044">
    <property type="entry name" value="Metallopep"/>
    <property type="match status" value="1"/>
</dbReference>
<dbReference type="InterPro" id="IPR053002">
    <property type="entry name" value="Metalloproteinase_M10B"/>
</dbReference>
<proteinExistence type="predicted"/>
<comment type="caution">
    <text evidence="1">The sequence shown here is derived from an EMBL/GenBank/DDBJ whole genome shotgun (WGS) entry which is preliminary data.</text>
</comment>
<organism evidence="1 2">
    <name type="scientific">Delitschia confertaspora ATCC 74209</name>
    <dbReference type="NCBI Taxonomy" id="1513339"/>
    <lineage>
        <taxon>Eukaryota</taxon>
        <taxon>Fungi</taxon>
        <taxon>Dikarya</taxon>
        <taxon>Ascomycota</taxon>
        <taxon>Pezizomycotina</taxon>
        <taxon>Dothideomycetes</taxon>
        <taxon>Pleosporomycetidae</taxon>
        <taxon>Pleosporales</taxon>
        <taxon>Delitschiaceae</taxon>
        <taxon>Delitschia</taxon>
    </lineage>
</organism>
<dbReference type="Proteomes" id="UP000799536">
    <property type="component" value="Unassembled WGS sequence"/>
</dbReference>
<reference evidence="1" key="1">
    <citation type="journal article" date="2020" name="Stud. Mycol.">
        <title>101 Dothideomycetes genomes: a test case for predicting lifestyles and emergence of pathogens.</title>
        <authorList>
            <person name="Haridas S."/>
            <person name="Albert R."/>
            <person name="Binder M."/>
            <person name="Bloem J."/>
            <person name="Labutti K."/>
            <person name="Salamov A."/>
            <person name="Andreopoulos B."/>
            <person name="Baker S."/>
            <person name="Barry K."/>
            <person name="Bills G."/>
            <person name="Bluhm B."/>
            <person name="Cannon C."/>
            <person name="Castanera R."/>
            <person name="Culley D."/>
            <person name="Daum C."/>
            <person name="Ezra D."/>
            <person name="Gonzalez J."/>
            <person name="Henrissat B."/>
            <person name="Kuo A."/>
            <person name="Liang C."/>
            <person name="Lipzen A."/>
            <person name="Lutzoni F."/>
            <person name="Magnuson J."/>
            <person name="Mondo S."/>
            <person name="Nolan M."/>
            <person name="Ohm R."/>
            <person name="Pangilinan J."/>
            <person name="Park H.-J."/>
            <person name="Ramirez L."/>
            <person name="Alfaro M."/>
            <person name="Sun H."/>
            <person name="Tritt A."/>
            <person name="Yoshinaga Y."/>
            <person name="Zwiers L.-H."/>
            <person name="Turgeon B."/>
            <person name="Goodwin S."/>
            <person name="Spatafora J."/>
            <person name="Crous P."/>
            <person name="Grigoriev I."/>
        </authorList>
    </citation>
    <scope>NUCLEOTIDE SEQUENCE</scope>
    <source>
        <strain evidence="1">ATCC 74209</strain>
    </source>
</reference>
<protein>
    <submittedName>
        <fullName evidence="1">Metallopeptidase</fullName>
    </submittedName>
</protein>
<dbReference type="AlphaFoldDB" id="A0A9P4JI27"/>
<dbReference type="GO" id="GO:0005737">
    <property type="term" value="C:cytoplasm"/>
    <property type="evidence" value="ECO:0007669"/>
    <property type="project" value="TreeGrafter"/>
</dbReference>
<dbReference type="PANTHER" id="PTHR21054:SF2">
    <property type="entry name" value="MIP04191P"/>
    <property type="match status" value="1"/>
</dbReference>
<name>A0A9P4JI27_9PLEO</name>
<sequence>MVAKDSPLLIDSPKNQYNGYSSAHSDLDAAVAKLRMTAYMWQAMTAEDLRSKGVGRRTFRLEEEWAADTVSRDFLNARHDCTLAKEGAMRATAKVHIIRSSKTTAELRDADVAQQNPSGQKRDALFDYFLDTLKEAGGCFSSSGRPIVAGLILDSHYSVPQKLILGHAALGCHNPNGISLGMFGSHLTYSWPRFIEEVIKCLQDCTHTGDSVGNDNGQCNTMQGACSVGQGAFLHEVGHAFGSPHGPGIMERGYEPDWPRNFTPLVGKSTNNAEWNLRDALLFRQLPHFRLPADLPLAPKVQSAVPKLEAGEAGFGGDEKCWSMLKICCDAGIAQIRFQGISEKTPTSVRPANQISFTEEDLESRFDRSKPLKATVLGMNGKECHVRNVWRLFKSKPYYCIQGTTIRLTKRSICCDMLGRSSREEEILEWAQLLKEKGPDGKIYRAVSIDLRVGCVWDGGVVEYEDGHKSHWGPMKSDGQTHEFGGHASEKIHLPPNATIERIQVNRGQDNSYNMVGVRMRLSNGKTKGELNKESNEQISKLAPGPDEVIVGFFGKSDNSGFGGVMEFGIITVPKDIGLDGLPDAVFDMPELRNTCEMNSRGYDQVCD</sequence>
<evidence type="ECO:0000313" key="2">
    <source>
        <dbReference type="Proteomes" id="UP000799536"/>
    </source>
</evidence>
<dbReference type="InterPro" id="IPR021917">
    <property type="entry name" value="Unchr_Zn-peptidase-like"/>
</dbReference>
<dbReference type="OrthoDB" id="74460at2759"/>
<evidence type="ECO:0000313" key="1">
    <source>
        <dbReference type="EMBL" id="KAF2198416.1"/>
    </source>
</evidence>
<dbReference type="Gene3D" id="2.100.10.30">
    <property type="entry name" value="Jacalin-like lectin domain"/>
    <property type="match status" value="1"/>
</dbReference>
<dbReference type="InterPro" id="IPR036404">
    <property type="entry name" value="Jacalin-like_lectin_dom_sf"/>
</dbReference>
<keyword evidence="2" id="KW-1185">Reference proteome</keyword>
<gene>
    <name evidence="1" type="ORF">GQ43DRAFT_378666</name>
</gene>